<dbReference type="EMBL" id="MCRM02000001">
    <property type="protein sequence ID" value="PNV76763.1"/>
    <property type="molecule type" value="Genomic_DNA"/>
</dbReference>
<evidence type="ECO:0000313" key="1">
    <source>
        <dbReference type="EMBL" id="PNV76763.1"/>
    </source>
</evidence>
<evidence type="ECO:0000313" key="2">
    <source>
        <dbReference type="Proteomes" id="UP000094669"/>
    </source>
</evidence>
<keyword evidence="2" id="KW-1185">Reference proteome</keyword>
<organism evidence="1 2">
    <name type="scientific">Leptospira inadai serovar Lyme</name>
    <dbReference type="NCBI Taxonomy" id="293084"/>
    <lineage>
        <taxon>Bacteria</taxon>
        <taxon>Pseudomonadati</taxon>
        <taxon>Spirochaetota</taxon>
        <taxon>Spirochaetia</taxon>
        <taxon>Leptospirales</taxon>
        <taxon>Leptospiraceae</taxon>
        <taxon>Leptospira</taxon>
    </lineage>
</organism>
<proteinExistence type="predicted"/>
<comment type="caution">
    <text evidence="1">The sequence shown here is derived from an EMBL/GenBank/DDBJ whole genome shotgun (WGS) entry which is preliminary data.</text>
</comment>
<name>A0ABX4YNA4_9LEPT</name>
<protein>
    <submittedName>
        <fullName evidence="1">Uncharacterized protein</fullName>
    </submittedName>
</protein>
<reference evidence="1" key="1">
    <citation type="submission" date="2018-01" db="EMBL/GenBank/DDBJ databases">
        <title>Genomic characterization of Leptospira inadai serogroup Lyme isolated from captured rat in Brazil and comparative analysis with human reference strain.</title>
        <authorList>
            <person name="Moreno L.Z."/>
            <person name="Loureiro A.P."/>
            <person name="Miraglia F."/>
            <person name="Kremer F.S."/>
            <person name="Eslabao M.R."/>
            <person name="Dellagostin O.A."/>
            <person name="Lilenbaum W."/>
            <person name="Moreno A.M."/>
        </authorList>
    </citation>
    <scope>NUCLEOTIDE SEQUENCE [LARGE SCALE GENOMIC DNA]</scope>
    <source>
        <strain evidence="1">M34/99</strain>
    </source>
</reference>
<sequence>MRSVRFKQSLISVLMALIALPMEQDGSIDLSALGFDRAESSYIRGITAPVHANAAQTISNEDSRHLAISFRSRYDFMDYFCEVVSESEKFKVFFPSSKISFTTYYYIRLISVLLLNIPPPILT</sequence>
<accession>A0ABX4YNA4</accession>
<gene>
    <name evidence="1" type="ORF">BES34_000265</name>
</gene>
<dbReference type="Proteomes" id="UP000094669">
    <property type="component" value="Unassembled WGS sequence"/>
</dbReference>